<dbReference type="InterPro" id="IPR000182">
    <property type="entry name" value="GNAT_dom"/>
</dbReference>
<dbReference type="OrthoDB" id="630895at2759"/>
<gene>
    <name evidence="2" type="ORF">GALMADRAFT_132268</name>
</gene>
<dbReference type="Proteomes" id="UP000027222">
    <property type="component" value="Unassembled WGS sequence"/>
</dbReference>
<dbReference type="Pfam" id="PF13302">
    <property type="entry name" value="Acetyltransf_3"/>
    <property type="match status" value="1"/>
</dbReference>
<feature type="domain" description="N-acetyltransferase" evidence="1">
    <location>
        <begin position="28"/>
        <end position="217"/>
    </location>
</feature>
<protein>
    <recommendedName>
        <fullName evidence="1">N-acetyltransferase domain-containing protein</fullName>
    </recommendedName>
</protein>
<dbReference type="PANTHER" id="PTHR43328">
    <property type="entry name" value="ACETYLTRANSFERASE-RELATED"/>
    <property type="match status" value="1"/>
</dbReference>
<name>A0A067TQZ2_GALM3</name>
<dbReference type="HOGENOM" id="CLU_073647_1_0_1"/>
<dbReference type="PANTHER" id="PTHR43328:SF1">
    <property type="entry name" value="N-ACETYLTRANSFERASE DOMAIN-CONTAINING PROTEIN"/>
    <property type="match status" value="1"/>
</dbReference>
<dbReference type="STRING" id="685588.A0A067TQZ2"/>
<dbReference type="SUPFAM" id="SSF55729">
    <property type="entry name" value="Acyl-CoA N-acyltransferases (Nat)"/>
    <property type="match status" value="1"/>
</dbReference>
<evidence type="ECO:0000313" key="2">
    <source>
        <dbReference type="EMBL" id="KDR85591.1"/>
    </source>
</evidence>
<evidence type="ECO:0000313" key="3">
    <source>
        <dbReference type="Proteomes" id="UP000027222"/>
    </source>
</evidence>
<dbReference type="EMBL" id="KL142367">
    <property type="protein sequence ID" value="KDR85591.1"/>
    <property type="molecule type" value="Genomic_DNA"/>
</dbReference>
<sequence>MSNPQLHPLEVNPKTGEPFLRLRKHKNIILTPPREEDAPAFIPLMNDPRVCDWLSGPPYPYILDHAKTFIAHIKPDSDQVLRQLEEAKDNPTPITVGHCPVRYIREVKEDGTDVFIGDVALIRCLHGELMGPNGVDWKNKQRREEENNKIPVGDPSILWSMGDFLAPSHHRKGIMTDAVETVLHEWGIPRMAVRHMWVAAFTNNEGSVRVFQKNGFKLIATFEEHFEAKGRVRGLHLLEWKHESHQG</sequence>
<organism evidence="2 3">
    <name type="scientific">Galerina marginata (strain CBS 339.88)</name>
    <dbReference type="NCBI Taxonomy" id="685588"/>
    <lineage>
        <taxon>Eukaryota</taxon>
        <taxon>Fungi</taxon>
        <taxon>Dikarya</taxon>
        <taxon>Basidiomycota</taxon>
        <taxon>Agaricomycotina</taxon>
        <taxon>Agaricomycetes</taxon>
        <taxon>Agaricomycetidae</taxon>
        <taxon>Agaricales</taxon>
        <taxon>Agaricineae</taxon>
        <taxon>Strophariaceae</taxon>
        <taxon>Galerina</taxon>
    </lineage>
</organism>
<evidence type="ECO:0000259" key="1">
    <source>
        <dbReference type="Pfam" id="PF13302"/>
    </source>
</evidence>
<accession>A0A067TQZ2</accession>
<proteinExistence type="predicted"/>
<keyword evidence="3" id="KW-1185">Reference proteome</keyword>
<reference evidence="3" key="1">
    <citation type="journal article" date="2014" name="Proc. Natl. Acad. Sci. U.S.A.">
        <title>Extensive sampling of basidiomycete genomes demonstrates inadequacy of the white-rot/brown-rot paradigm for wood decay fungi.</title>
        <authorList>
            <person name="Riley R."/>
            <person name="Salamov A.A."/>
            <person name="Brown D.W."/>
            <person name="Nagy L.G."/>
            <person name="Floudas D."/>
            <person name="Held B.W."/>
            <person name="Levasseur A."/>
            <person name="Lombard V."/>
            <person name="Morin E."/>
            <person name="Otillar R."/>
            <person name="Lindquist E.A."/>
            <person name="Sun H."/>
            <person name="LaButti K.M."/>
            <person name="Schmutz J."/>
            <person name="Jabbour D."/>
            <person name="Luo H."/>
            <person name="Baker S.E."/>
            <person name="Pisabarro A.G."/>
            <person name="Walton J.D."/>
            <person name="Blanchette R.A."/>
            <person name="Henrissat B."/>
            <person name="Martin F."/>
            <person name="Cullen D."/>
            <person name="Hibbett D.S."/>
            <person name="Grigoriev I.V."/>
        </authorList>
    </citation>
    <scope>NUCLEOTIDE SEQUENCE [LARGE SCALE GENOMIC DNA]</scope>
    <source>
        <strain evidence="3">CBS 339.88</strain>
    </source>
</reference>
<dbReference type="InterPro" id="IPR016181">
    <property type="entry name" value="Acyl_CoA_acyltransferase"/>
</dbReference>
<dbReference type="GO" id="GO:0016747">
    <property type="term" value="F:acyltransferase activity, transferring groups other than amino-acyl groups"/>
    <property type="evidence" value="ECO:0007669"/>
    <property type="project" value="InterPro"/>
</dbReference>
<dbReference type="Gene3D" id="3.40.630.30">
    <property type="match status" value="1"/>
</dbReference>
<dbReference type="AlphaFoldDB" id="A0A067TQZ2"/>